<dbReference type="STRING" id="649760.HMPREF0971_02378"/>
<dbReference type="Proteomes" id="UP000004079">
    <property type="component" value="Unassembled WGS sequence"/>
</dbReference>
<comment type="caution">
    <text evidence="1">The sequence shown here is derived from an EMBL/GenBank/DDBJ whole genome shotgun (WGS) entry which is preliminary data.</text>
</comment>
<evidence type="ECO:0000313" key="2">
    <source>
        <dbReference type="Proteomes" id="UP000004079"/>
    </source>
</evidence>
<protein>
    <submittedName>
        <fullName evidence="1">Uncharacterized protein</fullName>
    </submittedName>
</protein>
<dbReference type="AlphaFoldDB" id="D1QTP9"/>
<gene>
    <name evidence="1" type="ORF">HMPREF0971_02378</name>
</gene>
<dbReference type="EMBL" id="ACUZ02000039">
    <property type="protein sequence ID" value="EFB31229.1"/>
    <property type="molecule type" value="Genomic_DNA"/>
</dbReference>
<name>D1QTP9_9BACT</name>
<sequence length="176" mass="19604">MPSVLEKISTPALHCVLLRVVFSLKNLAFAHPYLCEAPETKTTDATGRRIKKCRINERQISSETQLPQALGSALNIKNSNKNRKVNQYSPSLAHNSSPAAHKRYKYRLWGGRCGCRFACGTHRRRAPHLLGNSALGNDVALCCTSTRGKRCCNVHLSYLRCLLPTYSFSAIQKSLC</sequence>
<accession>D1QTP9</accession>
<evidence type="ECO:0000313" key="1">
    <source>
        <dbReference type="EMBL" id="EFB31229.1"/>
    </source>
</evidence>
<dbReference type="HOGENOM" id="CLU_1523822_0_0_10"/>
<proteinExistence type="predicted"/>
<organism evidence="1 2">
    <name type="scientific">Segatella oris F0302</name>
    <dbReference type="NCBI Taxonomy" id="649760"/>
    <lineage>
        <taxon>Bacteria</taxon>
        <taxon>Pseudomonadati</taxon>
        <taxon>Bacteroidota</taxon>
        <taxon>Bacteroidia</taxon>
        <taxon>Bacteroidales</taxon>
        <taxon>Prevotellaceae</taxon>
        <taxon>Segatella</taxon>
    </lineage>
</organism>
<reference evidence="1 2" key="1">
    <citation type="submission" date="2009-11" db="EMBL/GenBank/DDBJ databases">
        <authorList>
            <person name="Weinstock G."/>
            <person name="Sodergren E."/>
            <person name="Clifton S."/>
            <person name="Fulton L."/>
            <person name="Fulton B."/>
            <person name="Courtney L."/>
            <person name="Fronick C."/>
            <person name="Harrison M."/>
            <person name="Strong C."/>
            <person name="Farmer C."/>
            <person name="Delahaunty K."/>
            <person name="Markovic C."/>
            <person name="Hall O."/>
            <person name="Minx P."/>
            <person name="Tomlinson C."/>
            <person name="Mitreva M."/>
            <person name="Nelson J."/>
            <person name="Hou S."/>
            <person name="Wollam A."/>
            <person name="Pepin K.H."/>
            <person name="Johnson M."/>
            <person name="Bhonagiri V."/>
            <person name="Nash W.E."/>
            <person name="Warren W."/>
            <person name="Chinwalla A."/>
            <person name="Mardis E.R."/>
            <person name="Wilson R.K."/>
        </authorList>
    </citation>
    <scope>NUCLEOTIDE SEQUENCE [LARGE SCALE GENOMIC DNA]</scope>
    <source>
        <strain evidence="1 2">F0302</strain>
    </source>
</reference>